<dbReference type="HOGENOM" id="CLU_097806_3_1_0"/>
<dbReference type="RefSeq" id="WP_013450304.1">
    <property type="nucleotide sequence ID" value="NC_014758.1"/>
</dbReference>
<keyword evidence="3" id="KW-0804">Transcription</keyword>
<dbReference type="PROSITE" id="PS50987">
    <property type="entry name" value="HTH_ARSR_2"/>
    <property type="match status" value="1"/>
</dbReference>
<dbReference type="GO" id="GO:0003677">
    <property type="term" value="F:DNA binding"/>
    <property type="evidence" value="ECO:0007669"/>
    <property type="project" value="UniProtKB-KW"/>
</dbReference>
<dbReference type="Gene3D" id="1.10.10.10">
    <property type="entry name" value="Winged helix-like DNA-binding domain superfamily/Winged helix DNA-binding domain"/>
    <property type="match status" value="1"/>
</dbReference>
<dbReference type="GO" id="GO:0003700">
    <property type="term" value="F:DNA-binding transcription factor activity"/>
    <property type="evidence" value="ECO:0007669"/>
    <property type="project" value="InterPro"/>
</dbReference>
<dbReference type="EMBL" id="CP002347">
    <property type="protein sequence ID" value="ADR18087.1"/>
    <property type="molecule type" value="Genomic_DNA"/>
</dbReference>
<evidence type="ECO:0000259" key="4">
    <source>
        <dbReference type="PROSITE" id="PS50987"/>
    </source>
</evidence>
<keyword evidence="2" id="KW-0238">DNA-binding</keyword>
<dbReference type="InterPro" id="IPR051081">
    <property type="entry name" value="HTH_MetalResp_TranReg"/>
</dbReference>
<evidence type="ECO:0000256" key="1">
    <source>
        <dbReference type="ARBA" id="ARBA00023015"/>
    </source>
</evidence>
<dbReference type="eggNOG" id="COG0640">
    <property type="taxonomic scope" value="Bacteria"/>
</dbReference>
<dbReference type="SMART" id="SM00418">
    <property type="entry name" value="HTH_ARSR"/>
    <property type="match status" value="1"/>
</dbReference>
<sequence>MDNLKKITTVLKALSDENRLRITMMLMERPMCVCEIKEILHIAISTISAHLKTLKYAGIITDVKDKRWVEYRLKDDKEIQELLTLIKNKLINCEIIKNDVEKLSKIDRYSCSNS</sequence>
<dbReference type="KEGG" id="cni:Calni_0174"/>
<organism evidence="5 6">
    <name type="scientific">Calditerrivibrio nitroreducens (strain DSM 19672 / NBRC 101217 / Yu37-1)</name>
    <dbReference type="NCBI Taxonomy" id="768670"/>
    <lineage>
        <taxon>Bacteria</taxon>
        <taxon>Pseudomonadati</taxon>
        <taxon>Deferribacterota</taxon>
        <taxon>Deferribacteres</taxon>
        <taxon>Deferribacterales</taxon>
        <taxon>Calditerrivibrionaceae</taxon>
    </lineage>
</organism>
<dbReference type="CDD" id="cd00090">
    <property type="entry name" value="HTH_ARSR"/>
    <property type="match status" value="1"/>
</dbReference>
<evidence type="ECO:0000313" key="5">
    <source>
        <dbReference type="EMBL" id="ADR18087.1"/>
    </source>
</evidence>
<feature type="domain" description="HTH arsR-type" evidence="4">
    <location>
        <begin position="1"/>
        <end position="94"/>
    </location>
</feature>
<name>E4TJ51_CALNY</name>
<proteinExistence type="predicted"/>
<dbReference type="PRINTS" id="PR00778">
    <property type="entry name" value="HTHARSR"/>
</dbReference>
<dbReference type="Pfam" id="PF01022">
    <property type="entry name" value="HTH_5"/>
    <property type="match status" value="1"/>
</dbReference>
<dbReference type="InterPro" id="IPR011991">
    <property type="entry name" value="ArsR-like_HTH"/>
</dbReference>
<reference key="1">
    <citation type="submission" date="2010-11" db="EMBL/GenBank/DDBJ databases">
        <title>The complete genome of chromosome of Calditerrivibrio nitroreducens DSM 19672.</title>
        <authorList>
            <consortium name="US DOE Joint Genome Institute (JGI-PGF)"/>
            <person name="Lucas S."/>
            <person name="Copeland A."/>
            <person name="Lapidus A."/>
            <person name="Bruce D."/>
            <person name="Goodwin L."/>
            <person name="Pitluck S."/>
            <person name="Kyrpides N."/>
            <person name="Mavromatis K."/>
            <person name="Ivanova N."/>
            <person name="Mikhailova N."/>
            <person name="Zeytun A."/>
            <person name="Brettin T."/>
            <person name="Detter J.C."/>
            <person name="Tapia R."/>
            <person name="Han C."/>
            <person name="Land M."/>
            <person name="Hauser L."/>
            <person name="Markowitz V."/>
            <person name="Cheng J.-F."/>
            <person name="Hugenholtz P."/>
            <person name="Woyke T."/>
            <person name="Wu D."/>
            <person name="Spring S."/>
            <person name="Schroeder M."/>
            <person name="Brambilla E."/>
            <person name="Klenk H.-P."/>
            <person name="Eisen J.A."/>
        </authorList>
    </citation>
    <scope>NUCLEOTIDE SEQUENCE [LARGE SCALE GENOMIC DNA]</scope>
    <source>
        <strain>DSM 19672</strain>
    </source>
</reference>
<evidence type="ECO:0000256" key="3">
    <source>
        <dbReference type="ARBA" id="ARBA00023163"/>
    </source>
</evidence>
<evidence type="ECO:0000313" key="6">
    <source>
        <dbReference type="Proteomes" id="UP000007039"/>
    </source>
</evidence>
<keyword evidence="6" id="KW-1185">Reference proteome</keyword>
<dbReference type="PANTHER" id="PTHR33154:SF33">
    <property type="entry name" value="TRANSCRIPTIONAL REPRESSOR SDPR"/>
    <property type="match status" value="1"/>
</dbReference>
<dbReference type="InterPro" id="IPR001845">
    <property type="entry name" value="HTH_ArsR_DNA-bd_dom"/>
</dbReference>
<dbReference type="NCBIfam" id="NF033788">
    <property type="entry name" value="HTH_metalloreg"/>
    <property type="match status" value="1"/>
</dbReference>
<keyword evidence="1" id="KW-0805">Transcription regulation</keyword>
<dbReference type="AlphaFoldDB" id="E4TJ51"/>
<evidence type="ECO:0000256" key="2">
    <source>
        <dbReference type="ARBA" id="ARBA00023125"/>
    </source>
</evidence>
<dbReference type="SUPFAM" id="SSF46785">
    <property type="entry name" value="Winged helix' DNA-binding domain"/>
    <property type="match status" value="1"/>
</dbReference>
<reference evidence="5 6" key="2">
    <citation type="journal article" date="2011" name="Stand. Genomic Sci.">
        <title>Complete genome sequence of Calditerrivibrio nitroreducens type strain (Yu37-1).</title>
        <authorList>
            <person name="Pitluck S."/>
            <person name="Sikorski J."/>
            <person name="Zeytun A."/>
            <person name="Lapidus A."/>
            <person name="Nolan M."/>
            <person name="Lucas S."/>
            <person name="Hammon N."/>
            <person name="Deshpande S."/>
            <person name="Cheng J.F."/>
            <person name="Tapia R."/>
            <person name="Han C."/>
            <person name="Goodwin L."/>
            <person name="Liolios K."/>
            <person name="Pagani I."/>
            <person name="Ivanova N."/>
            <person name="Mavromatis K."/>
            <person name="Pati A."/>
            <person name="Chen A."/>
            <person name="Palaniappan K."/>
            <person name="Hauser L."/>
            <person name="Chang Y.J."/>
            <person name="Jeffries C.D."/>
            <person name="Detter J.C."/>
            <person name="Brambilla E."/>
            <person name="Djao O.D."/>
            <person name="Rohde M."/>
            <person name="Spring S."/>
            <person name="Goker M."/>
            <person name="Woyke T."/>
            <person name="Bristow J."/>
            <person name="Eisen J.A."/>
            <person name="Markowitz V."/>
            <person name="Hugenholtz P."/>
            <person name="Kyrpides N.C."/>
            <person name="Klenk H.P."/>
            <person name="Land M."/>
        </authorList>
    </citation>
    <scope>NUCLEOTIDE SEQUENCE [LARGE SCALE GENOMIC DNA]</scope>
    <source>
        <strain evidence="6">DSM 19672 / NBRC 101217 / Yu37-1</strain>
    </source>
</reference>
<gene>
    <name evidence="5" type="ordered locus">Calni_0174</name>
</gene>
<protein>
    <submittedName>
        <fullName evidence="5">Regulatory protein ArsR</fullName>
    </submittedName>
</protein>
<dbReference type="STRING" id="768670.Calni_0174"/>
<accession>E4TJ51</accession>
<dbReference type="InterPro" id="IPR036390">
    <property type="entry name" value="WH_DNA-bd_sf"/>
</dbReference>
<dbReference type="OrthoDB" id="9800238at2"/>
<dbReference type="PANTHER" id="PTHR33154">
    <property type="entry name" value="TRANSCRIPTIONAL REGULATOR, ARSR FAMILY"/>
    <property type="match status" value="1"/>
</dbReference>
<dbReference type="InterPro" id="IPR036388">
    <property type="entry name" value="WH-like_DNA-bd_sf"/>
</dbReference>
<dbReference type="Proteomes" id="UP000007039">
    <property type="component" value="Chromosome"/>
</dbReference>